<dbReference type="SUPFAM" id="SSF56349">
    <property type="entry name" value="DNA breaking-rejoining enzymes"/>
    <property type="match status" value="1"/>
</dbReference>
<keyword evidence="4" id="KW-1185">Reference proteome</keyword>
<dbReference type="STRING" id="1423735.FC15_GL001568"/>
<dbReference type="Pfam" id="PF00589">
    <property type="entry name" value="Phage_integrase"/>
    <property type="match status" value="1"/>
</dbReference>
<sequence>MGFQRELLRQELSHRTINGVISTVCVYYKWAELEGLIDRNPVPEGVHLQTEIPKVTRLSDDDLTNFLSWVNTLQDNVRAAFMLMYGSGARVGEVSKLTYGDIQLRHAKVYINITEAKWGSDRCIPVIDQESARIVWQYRESCEVSNRPLFRVSRRTLQTYATQYHDLTGIEFHCHLLRHTFAARLLEQGVPITTIQFLLGHKNLNMTAHYTQSAVIDVSQITPSIFQERGTQHE</sequence>
<evidence type="ECO:0000259" key="2">
    <source>
        <dbReference type="PROSITE" id="PS51898"/>
    </source>
</evidence>
<dbReference type="InterPro" id="IPR011010">
    <property type="entry name" value="DNA_brk_join_enz"/>
</dbReference>
<evidence type="ECO:0000313" key="3">
    <source>
        <dbReference type="EMBL" id="KRM09887.1"/>
    </source>
</evidence>
<evidence type="ECO:0000313" key="4">
    <source>
        <dbReference type="Proteomes" id="UP000051315"/>
    </source>
</evidence>
<dbReference type="AlphaFoldDB" id="A0A0R1VWY9"/>
<dbReference type="GO" id="GO:0015074">
    <property type="term" value="P:DNA integration"/>
    <property type="evidence" value="ECO:0007669"/>
    <property type="project" value="InterPro"/>
</dbReference>
<evidence type="ECO:0000256" key="1">
    <source>
        <dbReference type="ARBA" id="ARBA00023172"/>
    </source>
</evidence>
<proteinExistence type="predicted"/>
<gene>
    <name evidence="3" type="ORF">FC15_GL001568</name>
</gene>
<dbReference type="PROSITE" id="PS51898">
    <property type="entry name" value="TYR_RECOMBINASE"/>
    <property type="match status" value="1"/>
</dbReference>
<dbReference type="GO" id="GO:0003677">
    <property type="term" value="F:DNA binding"/>
    <property type="evidence" value="ECO:0007669"/>
    <property type="project" value="InterPro"/>
</dbReference>
<feature type="domain" description="Tyr recombinase" evidence="2">
    <location>
        <begin position="53"/>
        <end position="223"/>
    </location>
</feature>
<dbReference type="PANTHER" id="PTHR30349:SF64">
    <property type="entry name" value="PROPHAGE INTEGRASE INTD-RELATED"/>
    <property type="match status" value="1"/>
</dbReference>
<dbReference type="PANTHER" id="PTHR30349">
    <property type="entry name" value="PHAGE INTEGRASE-RELATED"/>
    <property type="match status" value="1"/>
</dbReference>
<dbReference type="Gene3D" id="1.10.443.10">
    <property type="entry name" value="Intergrase catalytic core"/>
    <property type="match status" value="1"/>
</dbReference>
<organism evidence="3 4">
    <name type="scientific">Lapidilactobacillus concavus DSM 17758</name>
    <dbReference type="NCBI Taxonomy" id="1423735"/>
    <lineage>
        <taxon>Bacteria</taxon>
        <taxon>Bacillati</taxon>
        <taxon>Bacillota</taxon>
        <taxon>Bacilli</taxon>
        <taxon>Lactobacillales</taxon>
        <taxon>Lactobacillaceae</taxon>
        <taxon>Lapidilactobacillus</taxon>
    </lineage>
</organism>
<dbReference type="EMBL" id="AZFX01000043">
    <property type="protein sequence ID" value="KRM09887.1"/>
    <property type="molecule type" value="Genomic_DNA"/>
</dbReference>
<dbReference type="InterPro" id="IPR013762">
    <property type="entry name" value="Integrase-like_cat_sf"/>
</dbReference>
<dbReference type="Proteomes" id="UP000051315">
    <property type="component" value="Unassembled WGS sequence"/>
</dbReference>
<dbReference type="CDD" id="cd00397">
    <property type="entry name" value="DNA_BRE_C"/>
    <property type="match status" value="1"/>
</dbReference>
<dbReference type="InterPro" id="IPR050090">
    <property type="entry name" value="Tyrosine_recombinase_XerCD"/>
</dbReference>
<reference evidence="3 4" key="1">
    <citation type="journal article" date="2015" name="Genome Announc.">
        <title>Expanding the biotechnology potential of lactobacilli through comparative genomics of 213 strains and associated genera.</title>
        <authorList>
            <person name="Sun Z."/>
            <person name="Harris H.M."/>
            <person name="McCann A."/>
            <person name="Guo C."/>
            <person name="Argimon S."/>
            <person name="Zhang W."/>
            <person name="Yang X."/>
            <person name="Jeffery I.B."/>
            <person name="Cooney J.C."/>
            <person name="Kagawa T.F."/>
            <person name="Liu W."/>
            <person name="Song Y."/>
            <person name="Salvetti E."/>
            <person name="Wrobel A."/>
            <person name="Rasinkangas P."/>
            <person name="Parkhill J."/>
            <person name="Rea M.C."/>
            <person name="O'Sullivan O."/>
            <person name="Ritari J."/>
            <person name="Douillard F.P."/>
            <person name="Paul Ross R."/>
            <person name="Yang R."/>
            <person name="Briner A.E."/>
            <person name="Felis G.E."/>
            <person name="de Vos W.M."/>
            <person name="Barrangou R."/>
            <person name="Klaenhammer T.R."/>
            <person name="Caufield P.W."/>
            <person name="Cui Y."/>
            <person name="Zhang H."/>
            <person name="O'Toole P.W."/>
        </authorList>
    </citation>
    <scope>NUCLEOTIDE SEQUENCE [LARGE SCALE GENOMIC DNA]</scope>
    <source>
        <strain evidence="3 4">DSM 17758</strain>
    </source>
</reference>
<dbReference type="PATRIC" id="fig|1423735.3.peg.1624"/>
<dbReference type="InterPro" id="IPR002104">
    <property type="entry name" value="Integrase_catalytic"/>
</dbReference>
<name>A0A0R1VWY9_9LACO</name>
<accession>A0A0R1VWY9</accession>
<protein>
    <submittedName>
        <fullName evidence="3">Site-specific recombinase, phage integrase family</fullName>
    </submittedName>
</protein>
<keyword evidence="1" id="KW-0233">DNA recombination</keyword>
<dbReference type="GO" id="GO:0006310">
    <property type="term" value="P:DNA recombination"/>
    <property type="evidence" value="ECO:0007669"/>
    <property type="project" value="UniProtKB-KW"/>
</dbReference>
<comment type="caution">
    <text evidence="3">The sequence shown here is derived from an EMBL/GenBank/DDBJ whole genome shotgun (WGS) entry which is preliminary data.</text>
</comment>